<evidence type="ECO:0000256" key="2">
    <source>
        <dbReference type="ARBA" id="ARBA00023015"/>
    </source>
</evidence>
<evidence type="ECO:0000259" key="6">
    <source>
        <dbReference type="PROSITE" id="PS50066"/>
    </source>
</evidence>
<dbReference type="AlphaFoldDB" id="A0AAE1MYC9"/>
<dbReference type="InterPro" id="IPR002100">
    <property type="entry name" value="TF_MADSbox"/>
</dbReference>
<keyword evidence="4" id="KW-0804">Transcription</keyword>
<keyword evidence="5" id="KW-0539">Nucleus</keyword>
<dbReference type="GO" id="GO:0003677">
    <property type="term" value="F:DNA binding"/>
    <property type="evidence" value="ECO:0007669"/>
    <property type="project" value="UniProtKB-KW"/>
</dbReference>
<comment type="caution">
    <text evidence="7">The sequence shown here is derived from an EMBL/GenBank/DDBJ whole genome shotgun (WGS) entry which is preliminary data.</text>
</comment>
<reference evidence="7" key="1">
    <citation type="submission" date="2023-10" db="EMBL/GenBank/DDBJ databases">
        <title>Chromosome-level genome of the transformable northern wattle, Acacia crassicarpa.</title>
        <authorList>
            <person name="Massaro I."/>
            <person name="Sinha N.R."/>
            <person name="Poethig S."/>
            <person name="Leichty A.R."/>
        </authorList>
    </citation>
    <scope>NUCLEOTIDE SEQUENCE</scope>
    <source>
        <strain evidence="7">Acra3RX</strain>
        <tissue evidence="7">Leaf</tissue>
    </source>
</reference>
<evidence type="ECO:0000256" key="4">
    <source>
        <dbReference type="ARBA" id="ARBA00023163"/>
    </source>
</evidence>
<dbReference type="GO" id="GO:0005634">
    <property type="term" value="C:nucleus"/>
    <property type="evidence" value="ECO:0007669"/>
    <property type="project" value="UniProtKB-SubCell"/>
</dbReference>
<feature type="domain" description="MADS-box" evidence="6">
    <location>
        <begin position="1"/>
        <end position="49"/>
    </location>
</feature>
<evidence type="ECO:0000256" key="5">
    <source>
        <dbReference type="ARBA" id="ARBA00023242"/>
    </source>
</evidence>
<evidence type="ECO:0000256" key="1">
    <source>
        <dbReference type="ARBA" id="ARBA00004123"/>
    </source>
</evidence>
<keyword evidence="2" id="KW-0805">Transcription regulation</keyword>
<dbReference type="Gene3D" id="3.40.1810.10">
    <property type="entry name" value="Transcription factor, MADS-box"/>
    <property type="match status" value="1"/>
</dbReference>
<proteinExistence type="predicted"/>
<dbReference type="Pfam" id="PF00319">
    <property type="entry name" value="SRF-TF"/>
    <property type="match status" value="1"/>
</dbReference>
<accession>A0AAE1MYC9</accession>
<dbReference type="GO" id="GO:0046983">
    <property type="term" value="F:protein dimerization activity"/>
    <property type="evidence" value="ECO:0007669"/>
    <property type="project" value="InterPro"/>
</dbReference>
<evidence type="ECO:0000256" key="3">
    <source>
        <dbReference type="ARBA" id="ARBA00023125"/>
    </source>
</evidence>
<keyword evidence="3" id="KW-0238">DNA-binding</keyword>
<evidence type="ECO:0000313" key="8">
    <source>
        <dbReference type="Proteomes" id="UP001293593"/>
    </source>
</evidence>
<dbReference type="PROSITE" id="PS50066">
    <property type="entry name" value="MADS_BOX_2"/>
    <property type="match status" value="1"/>
</dbReference>
<dbReference type="EMBL" id="JAWXYG010000002">
    <property type="protein sequence ID" value="KAK4279519.1"/>
    <property type="molecule type" value="Genomic_DNA"/>
</dbReference>
<evidence type="ECO:0000313" key="7">
    <source>
        <dbReference type="EMBL" id="KAK4279519.1"/>
    </source>
</evidence>
<dbReference type="SMART" id="SM00432">
    <property type="entry name" value="MADS"/>
    <property type="match status" value="1"/>
</dbReference>
<dbReference type="Proteomes" id="UP001293593">
    <property type="component" value="Unassembled WGS sequence"/>
</dbReference>
<dbReference type="SUPFAM" id="SSF55455">
    <property type="entry name" value="SRF-like"/>
    <property type="match status" value="1"/>
</dbReference>
<comment type="subcellular location">
    <subcellularLocation>
        <location evidence="1">Nucleus</location>
    </subcellularLocation>
</comment>
<keyword evidence="8" id="KW-1185">Reference proteome</keyword>
<sequence>MSKEVVKDDYITNEYKRNESFNTRKANIMKKVSELGILCGVEAGAIIFNGDPSDPTPEVWPHHEGVKQLIERCHDRPVPRRTLTIEESIQQRINIAKELLTRKRQENDVEEISQQMIQCLAGKAMPNPTNWNDMKMLVEQTLKNNANIK</sequence>
<protein>
    <recommendedName>
        <fullName evidence="6">MADS-box domain-containing protein</fullName>
    </recommendedName>
</protein>
<organism evidence="7 8">
    <name type="scientific">Acacia crassicarpa</name>
    <name type="common">northern wattle</name>
    <dbReference type="NCBI Taxonomy" id="499986"/>
    <lineage>
        <taxon>Eukaryota</taxon>
        <taxon>Viridiplantae</taxon>
        <taxon>Streptophyta</taxon>
        <taxon>Embryophyta</taxon>
        <taxon>Tracheophyta</taxon>
        <taxon>Spermatophyta</taxon>
        <taxon>Magnoliopsida</taxon>
        <taxon>eudicotyledons</taxon>
        <taxon>Gunneridae</taxon>
        <taxon>Pentapetalae</taxon>
        <taxon>rosids</taxon>
        <taxon>fabids</taxon>
        <taxon>Fabales</taxon>
        <taxon>Fabaceae</taxon>
        <taxon>Caesalpinioideae</taxon>
        <taxon>mimosoid clade</taxon>
        <taxon>Acacieae</taxon>
        <taxon>Acacia</taxon>
    </lineage>
</organism>
<dbReference type="InterPro" id="IPR036879">
    <property type="entry name" value="TF_MADSbox_sf"/>
</dbReference>
<gene>
    <name evidence="7" type="ORF">QN277_011291</name>
</gene>
<name>A0AAE1MYC9_9FABA</name>